<accession>A0A6U0GHU8</accession>
<proteinExistence type="predicted"/>
<evidence type="ECO:0000313" key="1">
    <source>
        <dbReference type="EMBL" id="CAD9495737.1"/>
    </source>
</evidence>
<sequence>MTDREMTALLSGLATLDFVQKTRSTDDWKQSARGTFREPGKIGRMSDFKRLTDEDIAAMEEDGYEEDDGWYIADTFGSRDQAFGQKIGSGLGKDFNKFVKDIYAVGNPKKGSSGGDPSQFGWIGELLLDKNNPTSLAWLSKYAQSDLNYRKDLTIAYGAITQLGAEYTGGKYENLLKNKPRKSLNDFD</sequence>
<name>A0A6U0GHU8_9STRA</name>
<gene>
    <name evidence="1" type="ORF">HTAM1171_LOCUS6603</name>
    <name evidence="2" type="ORF">HTAM1171_LOCUS6605</name>
</gene>
<evidence type="ECO:0000313" key="2">
    <source>
        <dbReference type="EMBL" id="CAD9495746.1"/>
    </source>
</evidence>
<dbReference type="EMBL" id="HBGV01010718">
    <property type="protein sequence ID" value="CAD9495746.1"/>
    <property type="molecule type" value="Transcribed_RNA"/>
</dbReference>
<protein>
    <submittedName>
        <fullName evidence="1">Uncharacterized protein</fullName>
    </submittedName>
</protein>
<dbReference type="AlphaFoldDB" id="A0A6U0GHU8"/>
<reference evidence="1" key="1">
    <citation type="submission" date="2021-01" db="EMBL/GenBank/DDBJ databases">
        <authorList>
            <person name="Corre E."/>
            <person name="Pelletier E."/>
            <person name="Niang G."/>
            <person name="Scheremetjew M."/>
            <person name="Finn R."/>
            <person name="Kale V."/>
            <person name="Holt S."/>
            <person name="Cochrane G."/>
            <person name="Meng A."/>
            <person name="Brown T."/>
            <person name="Cohen L."/>
        </authorList>
    </citation>
    <scope>NUCLEOTIDE SEQUENCE</scope>
    <source>
        <strain evidence="1">CCMP826</strain>
    </source>
</reference>
<dbReference type="EMBL" id="HBGV01010716">
    <property type="protein sequence ID" value="CAD9495737.1"/>
    <property type="molecule type" value="Transcribed_RNA"/>
</dbReference>
<organism evidence="1">
    <name type="scientific">Helicotheca tamesis</name>
    <dbReference type="NCBI Taxonomy" id="374047"/>
    <lineage>
        <taxon>Eukaryota</taxon>
        <taxon>Sar</taxon>
        <taxon>Stramenopiles</taxon>
        <taxon>Ochrophyta</taxon>
        <taxon>Bacillariophyta</taxon>
        <taxon>Mediophyceae</taxon>
        <taxon>Lithodesmiophycidae</taxon>
        <taxon>Lithodesmiales</taxon>
        <taxon>Lithodesmiaceae</taxon>
        <taxon>Helicotheca</taxon>
    </lineage>
</organism>